<organism evidence="2 3">
    <name type="scientific">Halomonas urumqiensis</name>
    <dbReference type="NCBI Taxonomy" id="1684789"/>
    <lineage>
        <taxon>Bacteria</taxon>
        <taxon>Pseudomonadati</taxon>
        <taxon>Pseudomonadota</taxon>
        <taxon>Gammaproteobacteria</taxon>
        <taxon>Oceanospirillales</taxon>
        <taxon>Halomonadaceae</taxon>
        <taxon>Halomonas</taxon>
    </lineage>
</organism>
<keyword evidence="1" id="KW-0472">Membrane</keyword>
<sequence>MPWPETAQPTPSLAAALCWLLAGLILEGLAVFHLLVTPELWAWRSLPLHLMAAPLLTAGLWQGIPVASRRPAAGLLLFLMMMVIWLPVVAPLGLALSLLPGLRRSGQRGERQWQPLAMPDLPFRAVALPDVEDPAIREGLASVLSSSHDHRRRQQAVLACRHLPRRQAIPILRQGLADSADDVRLLAYSMLSGIERDLDGRVQALVADIERQGDPDGNRAEALAALYSEYGYLQLAQGGTLRYLLEQATLRIDQALAARETAHRWLMLGRLCIALKHYPEAEAAFMECETLGMHDDDLAPYRAELAFTQRRFNDVHRQLARLSSAAASHPTLHPLVSYWQ</sequence>
<keyword evidence="1" id="KW-1133">Transmembrane helix</keyword>
<feature type="transmembrane region" description="Helical" evidence="1">
    <location>
        <begin position="12"/>
        <end position="36"/>
    </location>
</feature>
<evidence type="ECO:0000313" key="3">
    <source>
        <dbReference type="Proteomes" id="UP000235547"/>
    </source>
</evidence>
<feature type="transmembrane region" description="Helical" evidence="1">
    <location>
        <begin position="73"/>
        <end position="99"/>
    </location>
</feature>
<feature type="transmembrane region" description="Helical" evidence="1">
    <location>
        <begin position="48"/>
        <end position="67"/>
    </location>
</feature>
<dbReference type="OrthoDB" id="5393896at2"/>
<keyword evidence="3" id="KW-1185">Reference proteome</keyword>
<dbReference type="SUPFAM" id="SSF48371">
    <property type="entry name" value="ARM repeat"/>
    <property type="match status" value="1"/>
</dbReference>
<evidence type="ECO:0000256" key="1">
    <source>
        <dbReference type="SAM" id="Phobius"/>
    </source>
</evidence>
<dbReference type="EMBL" id="PNRG01000013">
    <property type="protein sequence ID" value="PMR80812.1"/>
    <property type="molecule type" value="Genomic_DNA"/>
</dbReference>
<protein>
    <recommendedName>
        <fullName evidence="4">HEAT repeat domain-containing protein</fullName>
    </recommendedName>
</protein>
<keyword evidence="1" id="KW-0812">Transmembrane</keyword>
<comment type="caution">
    <text evidence="2">The sequence shown here is derived from an EMBL/GenBank/DDBJ whole genome shotgun (WGS) entry which is preliminary data.</text>
</comment>
<gene>
    <name evidence="2" type="ORF">C1H70_07015</name>
</gene>
<dbReference type="RefSeq" id="WP_102587634.1">
    <property type="nucleotide sequence ID" value="NZ_BNAE01000002.1"/>
</dbReference>
<reference evidence="2 3" key="1">
    <citation type="submission" date="2018-01" db="EMBL/GenBank/DDBJ databases">
        <title>Halomonas endophytica sp. nov., isolated from storage liquid in the stems of Populus euphratica.</title>
        <authorList>
            <person name="Chen C."/>
        </authorList>
    </citation>
    <scope>NUCLEOTIDE SEQUENCE [LARGE SCALE GENOMIC DNA]</scope>
    <source>
        <strain evidence="2 3">BZ-SZ-XJ27</strain>
    </source>
</reference>
<dbReference type="Gene3D" id="1.25.10.10">
    <property type="entry name" value="Leucine-rich Repeat Variant"/>
    <property type="match status" value="1"/>
</dbReference>
<proteinExistence type="predicted"/>
<evidence type="ECO:0000313" key="2">
    <source>
        <dbReference type="EMBL" id="PMR80812.1"/>
    </source>
</evidence>
<dbReference type="Proteomes" id="UP000235547">
    <property type="component" value="Unassembled WGS sequence"/>
</dbReference>
<accession>A0A2N7UK49</accession>
<evidence type="ECO:0008006" key="4">
    <source>
        <dbReference type="Google" id="ProtNLM"/>
    </source>
</evidence>
<dbReference type="AlphaFoldDB" id="A0A2N7UK49"/>
<name>A0A2N7UK49_9GAMM</name>
<dbReference type="InterPro" id="IPR016024">
    <property type="entry name" value="ARM-type_fold"/>
</dbReference>
<dbReference type="InterPro" id="IPR011989">
    <property type="entry name" value="ARM-like"/>
</dbReference>